<protein>
    <submittedName>
        <fullName evidence="1">Uncharacterized protein</fullName>
    </submittedName>
</protein>
<organism evidence="1">
    <name type="scientific">Rhizophora mucronata</name>
    <name type="common">Asiatic mangrove</name>
    <dbReference type="NCBI Taxonomy" id="61149"/>
    <lineage>
        <taxon>Eukaryota</taxon>
        <taxon>Viridiplantae</taxon>
        <taxon>Streptophyta</taxon>
        <taxon>Embryophyta</taxon>
        <taxon>Tracheophyta</taxon>
        <taxon>Spermatophyta</taxon>
        <taxon>Magnoliopsida</taxon>
        <taxon>eudicotyledons</taxon>
        <taxon>Gunneridae</taxon>
        <taxon>Pentapetalae</taxon>
        <taxon>rosids</taxon>
        <taxon>fabids</taxon>
        <taxon>Malpighiales</taxon>
        <taxon>Rhizophoraceae</taxon>
        <taxon>Rhizophora</taxon>
    </lineage>
</organism>
<reference evidence="1" key="1">
    <citation type="submission" date="2018-02" db="EMBL/GenBank/DDBJ databases">
        <title>Rhizophora mucronata_Transcriptome.</title>
        <authorList>
            <person name="Meera S.P."/>
            <person name="Sreeshan A."/>
            <person name="Augustine A."/>
        </authorList>
    </citation>
    <scope>NUCLEOTIDE SEQUENCE</scope>
    <source>
        <tissue evidence="1">Leaf</tissue>
    </source>
</reference>
<proteinExistence type="predicted"/>
<accession>A0A2P2QAE8</accession>
<sequence length="21" mass="2450">MLCCKVFIAIFPVSYIDNYPL</sequence>
<name>A0A2P2QAE8_RHIMU</name>
<dbReference type="EMBL" id="GGEC01083482">
    <property type="protein sequence ID" value="MBX63966.1"/>
    <property type="molecule type" value="Transcribed_RNA"/>
</dbReference>
<dbReference type="AlphaFoldDB" id="A0A2P2QAE8"/>
<evidence type="ECO:0000313" key="1">
    <source>
        <dbReference type="EMBL" id="MBX63966.1"/>
    </source>
</evidence>